<dbReference type="InterPro" id="IPR045312">
    <property type="entry name" value="PCBER-like"/>
</dbReference>
<keyword evidence="1" id="KW-0521">NADP</keyword>
<dbReference type="EMBL" id="JAVFHQ010000008">
    <property type="protein sequence ID" value="KAK4548125.1"/>
    <property type="molecule type" value="Genomic_DNA"/>
</dbReference>
<dbReference type="AlphaFoldDB" id="A0AAV9JRM9"/>
<evidence type="ECO:0000256" key="1">
    <source>
        <dbReference type="ARBA" id="ARBA00022857"/>
    </source>
</evidence>
<keyword evidence="5" id="KW-1185">Reference proteome</keyword>
<evidence type="ECO:0000259" key="3">
    <source>
        <dbReference type="Pfam" id="PF05368"/>
    </source>
</evidence>
<keyword evidence="2" id="KW-0560">Oxidoreductase</keyword>
<evidence type="ECO:0000313" key="5">
    <source>
        <dbReference type="Proteomes" id="UP001324427"/>
    </source>
</evidence>
<dbReference type="Gene3D" id="3.90.25.10">
    <property type="entry name" value="UDP-galactose 4-epimerase, domain 1"/>
    <property type="match status" value="1"/>
</dbReference>
<proteinExistence type="predicted"/>
<feature type="domain" description="NmrA-like" evidence="3">
    <location>
        <begin position="5"/>
        <end position="223"/>
    </location>
</feature>
<evidence type="ECO:0000313" key="4">
    <source>
        <dbReference type="EMBL" id="KAK4548125.1"/>
    </source>
</evidence>
<evidence type="ECO:0000256" key="2">
    <source>
        <dbReference type="ARBA" id="ARBA00023002"/>
    </source>
</evidence>
<dbReference type="Gene3D" id="3.40.50.720">
    <property type="entry name" value="NAD(P)-binding Rossmann-like Domain"/>
    <property type="match status" value="1"/>
</dbReference>
<dbReference type="InterPro" id="IPR051609">
    <property type="entry name" value="NmrA/Isoflavone_reductase-like"/>
</dbReference>
<dbReference type="Pfam" id="PF05368">
    <property type="entry name" value="NmrA"/>
    <property type="match status" value="1"/>
</dbReference>
<dbReference type="Proteomes" id="UP001324427">
    <property type="component" value="Unassembled WGS sequence"/>
</dbReference>
<dbReference type="PANTHER" id="PTHR47706:SF1">
    <property type="entry name" value="CIPA-LIKE, PUTATIVE (AFU_ORTHOLOGUE AFUA_1G12460)-RELATED"/>
    <property type="match status" value="1"/>
</dbReference>
<protein>
    <recommendedName>
        <fullName evidence="3">NmrA-like domain-containing protein</fullName>
    </recommendedName>
</protein>
<comment type="caution">
    <text evidence="4">The sequence shown here is derived from an EMBL/GenBank/DDBJ whole genome shotgun (WGS) entry which is preliminary data.</text>
</comment>
<dbReference type="CDD" id="cd05259">
    <property type="entry name" value="PCBER_SDR_a"/>
    <property type="match status" value="1"/>
</dbReference>
<dbReference type="GO" id="GO:0016491">
    <property type="term" value="F:oxidoreductase activity"/>
    <property type="evidence" value="ECO:0007669"/>
    <property type="project" value="UniProtKB-KW"/>
</dbReference>
<sequence length="299" mass="32487">MASIQKIVLAGATGSLGKPMLEALLDAKYEVTVFTRLTSDHTFPPDIKVVKVDYTDVEGLTAALQGTDALIITVTTGAVGQQKYIVDAAVAAGIKRIIPSEFGCDISNPKARALPVYARKVEIEEYIEAKCKGTPTTYTYIFNNAFLDWGIDAKSLVDVPGKKIDLYDGGETRYTATPLSFVAKGTVACLQKFEETANRAVKLHGAVLTQKKLLQLAQKVVGTDGWEVKVVRTEDVERESWANLKSNPGDTFGWVVGFLKRAIFAEGYGGDFTDSNDNQLLGLKQLSDEDVVEAIRARA</sequence>
<organism evidence="4 5">
    <name type="scientific">Oleoguttula mirabilis</name>
    <dbReference type="NCBI Taxonomy" id="1507867"/>
    <lineage>
        <taxon>Eukaryota</taxon>
        <taxon>Fungi</taxon>
        <taxon>Dikarya</taxon>
        <taxon>Ascomycota</taxon>
        <taxon>Pezizomycotina</taxon>
        <taxon>Dothideomycetes</taxon>
        <taxon>Dothideomycetidae</taxon>
        <taxon>Mycosphaerellales</taxon>
        <taxon>Teratosphaeriaceae</taxon>
        <taxon>Oleoguttula</taxon>
    </lineage>
</organism>
<reference evidence="4 5" key="1">
    <citation type="submission" date="2021-11" db="EMBL/GenBank/DDBJ databases">
        <title>Black yeast isolated from Biological Soil Crust.</title>
        <authorList>
            <person name="Kurbessoian T."/>
        </authorList>
    </citation>
    <scope>NUCLEOTIDE SEQUENCE [LARGE SCALE GENOMIC DNA]</scope>
    <source>
        <strain evidence="4 5">CCFEE 5522</strain>
    </source>
</reference>
<dbReference type="PANTHER" id="PTHR47706">
    <property type="entry name" value="NMRA-LIKE FAMILY PROTEIN"/>
    <property type="match status" value="1"/>
</dbReference>
<accession>A0AAV9JRM9</accession>
<dbReference type="InterPro" id="IPR008030">
    <property type="entry name" value="NmrA-like"/>
</dbReference>
<name>A0AAV9JRM9_9PEZI</name>
<gene>
    <name evidence="4" type="ORF">LTR36_009994</name>
</gene>
<dbReference type="SUPFAM" id="SSF51735">
    <property type="entry name" value="NAD(P)-binding Rossmann-fold domains"/>
    <property type="match status" value="1"/>
</dbReference>
<dbReference type="InterPro" id="IPR036291">
    <property type="entry name" value="NAD(P)-bd_dom_sf"/>
</dbReference>